<name>K0BC20_9ARCH</name>
<dbReference type="GeneID" id="13696661"/>
<protein>
    <submittedName>
        <fullName evidence="1">Uncharacterized protein</fullName>
    </submittedName>
</protein>
<dbReference type="KEGG" id="nir:NSED_04330"/>
<dbReference type="Proteomes" id="UP000006100">
    <property type="component" value="Chromosome"/>
</dbReference>
<dbReference type="HOGENOM" id="CLU_3038872_0_0_2"/>
<evidence type="ECO:0000313" key="2">
    <source>
        <dbReference type="Proteomes" id="UP000006100"/>
    </source>
</evidence>
<dbReference type="RefSeq" id="WP_014965044.1">
    <property type="nucleotide sequence ID" value="NC_018656.1"/>
</dbReference>
<organism evidence="1 2">
    <name type="scientific">Candidatus Nitrosopumilus sediminis</name>
    <dbReference type="NCBI Taxonomy" id="1229909"/>
    <lineage>
        <taxon>Archaea</taxon>
        <taxon>Nitrososphaerota</taxon>
        <taxon>Nitrososphaeria</taxon>
        <taxon>Nitrosopumilales</taxon>
        <taxon>Nitrosopumilaceae</taxon>
        <taxon>Nitrosopumilus</taxon>
    </lineage>
</organism>
<dbReference type="STRING" id="1229909.NSED_04330"/>
<dbReference type="PATRIC" id="fig|1229909.8.peg.938"/>
<sequence length="65" mass="7972">MREIKIDILDKDYLDFLSVCVDEELSVEEKLKNIIRYHLITYRNQKKMRNATLFSFDKKYPDRTK</sequence>
<dbReference type="AlphaFoldDB" id="K0BC20"/>
<proteinExistence type="predicted"/>
<accession>K0BC20</accession>
<dbReference type="EMBL" id="CP003843">
    <property type="protein sequence ID" value="AFS82672.1"/>
    <property type="molecule type" value="Genomic_DNA"/>
</dbReference>
<evidence type="ECO:0000313" key="1">
    <source>
        <dbReference type="EMBL" id="AFS82672.1"/>
    </source>
</evidence>
<reference evidence="1 2" key="1">
    <citation type="journal article" date="2012" name="J. Bacteriol.">
        <title>Draft Genome Sequence of an Ammonia-Oxidizing Archaeon, "Candidatus Nitrosopumilus sediminis" AR2, from Svalbard in the Arctic Circle.</title>
        <authorList>
            <person name="Park S.J."/>
            <person name="Kim J.G."/>
            <person name="Jung M.Y."/>
            <person name="Kim S.J."/>
            <person name="Cha I.T."/>
            <person name="Ghai R."/>
            <person name="Martin-Cuadrado A.B."/>
            <person name="Rodriguez-Valera F."/>
            <person name="Rhee S.K."/>
        </authorList>
    </citation>
    <scope>NUCLEOTIDE SEQUENCE [LARGE SCALE GENOMIC DNA]</scope>
    <source>
        <strain evidence="1 2">AR2</strain>
    </source>
</reference>
<gene>
    <name evidence="1" type="ORF">NSED_04330</name>
</gene>
<keyword evidence="2" id="KW-1185">Reference proteome</keyword>
<dbReference type="OrthoDB" id="382866at2157"/>